<dbReference type="EMBL" id="FUEG01000001">
    <property type="protein sequence ID" value="SJK98727.1"/>
    <property type="molecule type" value="Genomic_DNA"/>
</dbReference>
<keyword evidence="3" id="KW-1185">Reference proteome</keyword>
<gene>
    <name evidence="2" type="ORF">ARMOST_01996</name>
</gene>
<evidence type="ECO:0000259" key="1">
    <source>
        <dbReference type="Pfam" id="PF06985"/>
    </source>
</evidence>
<dbReference type="STRING" id="47428.A0A284QQI8"/>
<protein>
    <recommendedName>
        <fullName evidence="1">Heterokaryon incompatibility domain-containing protein</fullName>
    </recommendedName>
</protein>
<organism evidence="2 3">
    <name type="scientific">Armillaria ostoyae</name>
    <name type="common">Armillaria root rot fungus</name>
    <dbReference type="NCBI Taxonomy" id="47428"/>
    <lineage>
        <taxon>Eukaryota</taxon>
        <taxon>Fungi</taxon>
        <taxon>Dikarya</taxon>
        <taxon>Basidiomycota</taxon>
        <taxon>Agaricomycotina</taxon>
        <taxon>Agaricomycetes</taxon>
        <taxon>Agaricomycetidae</taxon>
        <taxon>Agaricales</taxon>
        <taxon>Marasmiineae</taxon>
        <taxon>Physalacriaceae</taxon>
        <taxon>Armillaria</taxon>
    </lineage>
</organism>
<sequence>MSRTIYDGSMDNLANSVIDLSSVAKPCHYRLIDCSRFLDRQSLRIYEFTDSIIAIPYAAISYVWCGNPLDPDATDPDLGAFSVKGAEDGDPVGINALLHACTAALVEGASYLWLDRLCIMQTSKDDKVWQITRMYGVYMDCKVCLVLPGGIRRLVTEEEETTWIERGWTLQEVMAPKRSMVLFKWEHGSGSWEGYKGGIKGTVTEVTQKESAMMPFREMLAACEYPQALGWRSADGLEERDDISPVILEDLPDDTLTGSLSRGMDAEDAEAKAHAIWQNSFWRTSSRPVDMVLSIMRIFGVTLNPRLFHKDDRIGATIALAKEILRRGGKPTWLVMAYDVPPSRFLSSFPEFPTTDVTGEIGFPTASDEQLFELTLWWVKDLPSGSMDDDGYVTITSKAAPVLDSGKTVKRRTFSPTQNNDLGTRKMYVRVADRNGRIWKILKRGHPSLCENHGAFIIFLGHAQDYPRPDNSGTNAGPFQLPRLSPLRAIIVEKHANRKYHRSGAITLGEVWEPLIEREWQEQTFAIGGPDPLPPGTFRGSAVIRIEEDTAHPPMASL</sequence>
<name>A0A284QQI8_ARMOS</name>
<proteinExistence type="predicted"/>
<dbReference type="OrthoDB" id="5122891at2759"/>
<accession>A0A284QQI8</accession>
<feature type="domain" description="Heterokaryon incompatibility" evidence="1">
    <location>
        <begin position="57"/>
        <end position="147"/>
    </location>
</feature>
<dbReference type="Proteomes" id="UP000219338">
    <property type="component" value="Unassembled WGS sequence"/>
</dbReference>
<dbReference type="PANTHER" id="PTHR33112">
    <property type="entry name" value="DOMAIN PROTEIN, PUTATIVE-RELATED"/>
    <property type="match status" value="1"/>
</dbReference>
<evidence type="ECO:0000313" key="2">
    <source>
        <dbReference type="EMBL" id="SJK98727.1"/>
    </source>
</evidence>
<dbReference type="PANTHER" id="PTHR33112:SF14">
    <property type="entry name" value="HETEROKARYON INCOMPATIBILITY DOMAIN-CONTAINING PROTEIN"/>
    <property type="match status" value="1"/>
</dbReference>
<dbReference type="AlphaFoldDB" id="A0A284QQI8"/>
<dbReference type="Pfam" id="PF06985">
    <property type="entry name" value="HET"/>
    <property type="match status" value="1"/>
</dbReference>
<reference evidence="2" key="1">
    <citation type="submission" date="2017-01" db="EMBL/GenBank/DDBJ databases">
        <authorList>
            <person name="Mah S.A."/>
            <person name="Swanson W.J."/>
            <person name="Moy G.W."/>
            <person name="Vacquier V.D."/>
        </authorList>
    </citation>
    <scope>NUCLEOTIDE SEQUENCE [LARGE SCALE GENOMIC DNA]</scope>
    <source>
        <strain evidence="2">C18/9</strain>
    </source>
</reference>
<evidence type="ECO:0000313" key="3">
    <source>
        <dbReference type="Proteomes" id="UP000219338"/>
    </source>
</evidence>
<dbReference type="InterPro" id="IPR010730">
    <property type="entry name" value="HET"/>
</dbReference>